<dbReference type="InterPro" id="IPR016066">
    <property type="entry name" value="A-D-PHexomutase_CS"/>
</dbReference>
<comment type="function">
    <text evidence="7 9">Catalyzes the conversion of glucosamine-6-phosphate to glucosamine-1-phosphate.</text>
</comment>
<feature type="modified residue" description="Phosphoserine" evidence="7">
    <location>
        <position position="151"/>
    </location>
</feature>
<dbReference type="InterPro" id="IPR036900">
    <property type="entry name" value="A-D-PHexomutase_C_sf"/>
</dbReference>
<evidence type="ECO:0000256" key="1">
    <source>
        <dbReference type="ARBA" id="ARBA00010231"/>
    </source>
</evidence>
<comment type="cofactor">
    <cofactor evidence="7">
        <name>Mg(2+)</name>
        <dbReference type="ChEBI" id="CHEBI:18420"/>
    </cofactor>
    <text evidence="7">Binds 1 Mg(2+) ion per subunit.</text>
</comment>
<dbReference type="EC" id="5.4.2.10" evidence="7 9"/>
<dbReference type="CDD" id="cd05802">
    <property type="entry name" value="GlmM"/>
    <property type="match status" value="1"/>
</dbReference>
<dbReference type="AlphaFoldDB" id="A0A2X2YGQ9"/>
<gene>
    <name evidence="7 14" type="primary">glmM</name>
    <name evidence="14" type="ORF">NCTC11820_00398</name>
</gene>
<keyword evidence="3 7" id="KW-0479">Metal-binding</keyword>
<dbReference type="EMBL" id="UASJ01000001">
    <property type="protein sequence ID" value="SQB63616.1"/>
    <property type="molecule type" value="Genomic_DNA"/>
</dbReference>
<comment type="PTM">
    <text evidence="7">Activated by phosphorylation.</text>
</comment>
<sequence>MVRLEHEKGKTMSQRLFGTDGVRGLANEDITAELALNLGVAAARLVVEEKIMATGQMPIVKDLLKEQRESAMAESRTGIKRPRLIPEEPAKPRAIIGRDTRVSGQFLDHALAAGLSSAGMDVTRVGVIPTPGVAYLTESQDIELGVVISASHNPMQDNGIKFFARGGYKLPDEMEDRVQAMLGQNWERPLGSGVGDVVANGKAADDAYVNHLVDTVPVSLHGLKIVVDCANGAASEIGPRALREAGADVIVINASPDGRNINLNCGSTHPKQLQSMVVAAGADFGVAFDGDADRCLAVDGVGNLVDGDQIMGMLALDLHRSGMLTHDTLVLTVMSNLGLRLAMQQVGIKTPTTAVGDRYVLEEMRAHGYILGGEQSGHVINARYATTGDGILTALQIAATVATHQAPLTELVSPIQKLPQTLINVPGVDKTRVNDPRLAEDIAQSEARLGDTGRVLLRSSGTEPLVRVMVEAATQEQADAEAQTLANRVQELLAL</sequence>
<dbReference type="Gene3D" id="3.30.310.50">
    <property type="entry name" value="Alpha-D-phosphohexomutase, C-terminal domain"/>
    <property type="match status" value="1"/>
</dbReference>
<keyword evidence="4 7" id="KW-0460">Magnesium</keyword>
<evidence type="ECO:0000256" key="8">
    <source>
        <dbReference type="RuleBase" id="RU004326"/>
    </source>
</evidence>
<dbReference type="Pfam" id="PF00408">
    <property type="entry name" value="PGM_PMM_IV"/>
    <property type="match status" value="1"/>
</dbReference>
<keyword evidence="5 7" id="KW-0413">Isomerase</keyword>
<dbReference type="PANTHER" id="PTHR42946">
    <property type="entry name" value="PHOSPHOHEXOSE MUTASE"/>
    <property type="match status" value="1"/>
</dbReference>
<dbReference type="InterPro" id="IPR005845">
    <property type="entry name" value="A-D-PHexomutase_a/b/a-II"/>
</dbReference>
<dbReference type="GO" id="GO:0004615">
    <property type="term" value="F:phosphomannomutase activity"/>
    <property type="evidence" value="ECO:0007669"/>
    <property type="project" value="TreeGrafter"/>
</dbReference>
<dbReference type="GO" id="GO:0000287">
    <property type="term" value="F:magnesium ion binding"/>
    <property type="evidence" value="ECO:0007669"/>
    <property type="project" value="UniProtKB-UniRule"/>
</dbReference>
<dbReference type="SUPFAM" id="SSF53738">
    <property type="entry name" value="Phosphoglucomutase, first 3 domains"/>
    <property type="match status" value="3"/>
</dbReference>
<dbReference type="Gene3D" id="3.40.120.10">
    <property type="entry name" value="Alpha-D-Glucose-1,6-Bisphosphate, subunit A, domain 3"/>
    <property type="match status" value="3"/>
</dbReference>
<reference evidence="14 15" key="1">
    <citation type="submission" date="2018-06" db="EMBL/GenBank/DDBJ databases">
        <authorList>
            <consortium name="Pathogen Informatics"/>
            <person name="Doyle S."/>
        </authorList>
    </citation>
    <scope>NUCLEOTIDE SEQUENCE [LARGE SCALE GENOMIC DNA]</scope>
    <source>
        <strain evidence="14 15">NCTC11820</strain>
    </source>
</reference>
<dbReference type="Proteomes" id="UP000250245">
    <property type="component" value="Unassembled WGS sequence"/>
</dbReference>
<dbReference type="InterPro" id="IPR006352">
    <property type="entry name" value="GlmM_bact"/>
</dbReference>
<dbReference type="Pfam" id="PF02879">
    <property type="entry name" value="PGM_PMM_II"/>
    <property type="match status" value="1"/>
</dbReference>
<feature type="binding site" evidence="7">
    <location>
        <position position="291"/>
    </location>
    <ligand>
        <name>Mg(2+)</name>
        <dbReference type="ChEBI" id="CHEBI:18420"/>
    </ligand>
</feature>
<dbReference type="GO" id="GO:0008966">
    <property type="term" value="F:phosphoglucosamine mutase activity"/>
    <property type="evidence" value="ECO:0007669"/>
    <property type="project" value="UniProtKB-UniRule"/>
</dbReference>
<protein>
    <recommendedName>
        <fullName evidence="7 9">Phosphoglucosamine mutase</fullName>
        <ecNumber evidence="7 9">5.4.2.10</ecNumber>
    </recommendedName>
</protein>
<dbReference type="FunFam" id="3.40.120.10:FF:000003">
    <property type="entry name" value="Phosphoglucosamine mutase"/>
    <property type="match status" value="1"/>
</dbReference>
<evidence type="ECO:0000256" key="3">
    <source>
        <dbReference type="ARBA" id="ARBA00022723"/>
    </source>
</evidence>
<dbReference type="InterPro" id="IPR050060">
    <property type="entry name" value="Phosphoglucosamine_mutase"/>
</dbReference>
<feature type="binding site" description="via phosphate group" evidence="7">
    <location>
        <position position="151"/>
    </location>
    <ligand>
        <name>Mg(2+)</name>
        <dbReference type="ChEBI" id="CHEBI:18420"/>
    </ligand>
</feature>
<dbReference type="GO" id="GO:0009252">
    <property type="term" value="P:peptidoglycan biosynthetic process"/>
    <property type="evidence" value="ECO:0007669"/>
    <property type="project" value="TreeGrafter"/>
</dbReference>
<dbReference type="SUPFAM" id="SSF55957">
    <property type="entry name" value="Phosphoglucomutase, C-terminal domain"/>
    <property type="match status" value="1"/>
</dbReference>
<dbReference type="OMA" id="SHNAMPD"/>
<dbReference type="FunFam" id="3.40.120.10:FF:000001">
    <property type="entry name" value="Phosphoglucosamine mutase"/>
    <property type="match status" value="1"/>
</dbReference>
<dbReference type="RefSeq" id="WP_004010333.1">
    <property type="nucleotide sequence ID" value="NZ_CP068112.1"/>
</dbReference>
<dbReference type="Pfam" id="PF02878">
    <property type="entry name" value="PGM_PMM_I"/>
    <property type="match status" value="1"/>
</dbReference>
<evidence type="ECO:0000256" key="4">
    <source>
        <dbReference type="ARBA" id="ARBA00022842"/>
    </source>
</evidence>
<evidence type="ECO:0000256" key="9">
    <source>
        <dbReference type="RuleBase" id="RU004327"/>
    </source>
</evidence>
<evidence type="ECO:0000313" key="15">
    <source>
        <dbReference type="Proteomes" id="UP000250245"/>
    </source>
</evidence>
<evidence type="ECO:0000256" key="6">
    <source>
        <dbReference type="ARBA" id="ARBA00050364"/>
    </source>
</evidence>
<organism evidence="14 15">
    <name type="scientific">Mobiluncus curtisii</name>
    <dbReference type="NCBI Taxonomy" id="2051"/>
    <lineage>
        <taxon>Bacteria</taxon>
        <taxon>Bacillati</taxon>
        <taxon>Actinomycetota</taxon>
        <taxon>Actinomycetes</taxon>
        <taxon>Actinomycetales</taxon>
        <taxon>Actinomycetaceae</taxon>
        <taxon>Mobiluncus</taxon>
    </lineage>
</organism>
<evidence type="ECO:0000256" key="2">
    <source>
        <dbReference type="ARBA" id="ARBA00022553"/>
    </source>
</evidence>
<evidence type="ECO:0000259" key="12">
    <source>
        <dbReference type="Pfam" id="PF02879"/>
    </source>
</evidence>
<evidence type="ECO:0000256" key="5">
    <source>
        <dbReference type="ARBA" id="ARBA00023235"/>
    </source>
</evidence>
<dbReference type="FunFam" id="3.30.310.50:FF:000001">
    <property type="entry name" value="Phosphoglucosamine mutase"/>
    <property type="match status" value="1"/>
</dbReference>
<feature type="domain" description="Alpha-D-phosphohexomutase alpha/beta/alpha" evidence="11">
    <location>
        <begin position="86"/>
        <end position="182"/>
    </location>
</feature>
<dbReference type="InterPro" id="IPR005844">
    <property type="entry name" value="A-D-PHexomutase_a/b/a-I"/>
</dbReference>
<evidence type="ECO:0000259" key="10">
    <source>
        <dbReference type="Pfam" id="PF00408"/>
    </source>
</evidence>
<name>A0A2X2YGQ9_9ACTO</name>
<feature type="domain" description="Alpha-D-phosphohexomutase alpha/beta/alpha" evidence="13">
    <location>
        <begin position="306"/>
        <end position="414"/>
    </location>
</feature>
<dbReference type="NCBIfam" id="TIGR01455">
    <property type="entry name" value="glmM"/>
    <property type="match status" value="1"/>
</dbReference>
<dbReference type="InterPro" id="IPR005846">
    <property type="entry name" value="A-D-PHexomutase_a/b/a-III"/>
</dbReference>
<accession>A0A2X2YGQ9</accession>
<feature type="domain" description="Alpha-D-phosphohexomutase C-terminal" evidence="10">
    <location>
        <begin position="422"/>
        <end position="486"/>
    </location>
</feature>
<dbReference type="HAMAP" id="MF_01554_B">
    <property type="entry name" value="GlmM_B"/>
    <property type="match status" value="1"/>
</dbReference>
<feature type="domain" description="Alpha-D-phosphohexomutase alpha/beta/alpha" evidence="12">
    <location>
        <begin position="206"/>
        <end position="302"/>
    </location>
</feature>
<dbReference type="InterPro" id="IPR005841">
    <property type="entry name" value="Alpha-D-phosphohexomutase_SF"/>
</dbReference>
<feature type="binding site" evidence="7">
    <location>
        <position position="293"/>
    </location>
    <ligand>
        <name>Mg(2+)</name>
        <dbReference type="ChEBI" id="CHEBI:18420"/>
    </ligand>
</feature>
<dbReference type="GO" id="GO:0006048">
    <property type="term" value="P:UDP-N-acetylglucosamine biosynthetic process"/>
    <property type="evidence" value="ECO:0007669"/>
    <property type="project" value="TreeGrafter"/>
</dbReference>
<comment type="similarity">
    <text evidence="1 7 8">Belongs to the phosphohexose mutase family.</text>
</comment>
<dbReference type="GO" id="GO:0005829">
    <property type="term" value="C:cytosol"/>
    <property type="evidence" value="ECO:0007669"/>
    <property type="project" value="TreeGrafter"/>
</dbReference>
<dbReference type="PANTHER" id="PTHR42946:SF1">
    <property type="entry name" value="PHOSPHOGLUCOMUTASE (ALPHA-D-GLUCOSE-1,6-BISPHOSPHATE-DEPENDENT)"/>
    <property type="match status" value="1"/>
</dbReference>
<evidence type="ECO:0000313" key="14">
    <source>
        <dbReference type="EMBL" id="SQB63616.1"/>
    </source>
</evidence>
<evidence type="ECO:0000259" key="11">
    <source>
        <dbReference type="Pfam" id="PF02878"/>
    </source>
</evidence>
<dbReference type="InterPro" id="IPR005843">
    <property type="entry name" value="A-D-PHexomutase_C"/>
</dbReference>
<dbReference type="InterPro" id="IPR016055">
    <property type="entry name" value="A-D-PHexomutase_a/b/a-I/II/III"/>
</dbReference>
<evidence type="ECO:0000259" key="13">
    <source>
        <dbReference type="Pfam" id="PF02880"/>
    </source>
</evidence>
<keyword evidence="2 7" id="KW-0597">Phosphoprotein</keyword>
<proteinExistence type="inferred from homology"/>
<feature type="binding site" evidence="7">
    <location>
        <position position="289"/>
    </location>
    <ligand>
        <name>Mg(2+)</name>
        <dbReference type="ChEBI" id="CHEBI:18420"/>
    </ligand>
</feature>
<dbReference type="GO" id="GO:0005975">
    <property type="term" value="P:carbohydrate metabolic process"/>
    <property type="evidence" value="ECO:0007669"/>
    <property type="project" value="InterPro"/>
</dbReference>
<feature type="active site" description="Phosphoserine intermediate" evidence="7">
    <location>
        <position position="151"/>
    </location>
</feature>
<dbReference type="Pfam" id="PF02880">
    <property type="entry name" value="PGM_PMM_III"/>
    <property type="match status" value="1"/>
</dbReference>
<comment type="catalytic activity">
    <reaction evidence="6 7 9">
        <text>alpha-D-glucosamine 1-phosphate = D-glucosamine 6-phosphate</text>
        <dbReference type="Rhea" id="RHEA:23424"/>
        <dbReference type="ChEBI" id="CHEBI:58516"/>
        <dbReference type="ChEBI" id="CHEBI:58725"/>
        <dbReference type="EC" id="5.4.2.10"/>
    </reaction>
</comment>
<dbReference type="PRINTS" id="PR00509">
    <property type="entry name" value="PGMPMM"/>
</dbReference>
<dbReference type="PROSITE" id="PS00710">
    <property type="entry name" value="PGM_PMM"/>
    <property type="match status" value="1"/>
</dbReference>
<evidence type="ECO:0000256" key="7">
    <source>
        <dbReference type="HAMAP-Rule" id="MF_01554"/>
    </source>
</evidence>
<dbReference type="GeneID" id="55564454"/>